<dbReference type="AlphaFoldDB" id="R1CS81"/>
<dbReference type="PROSITE" id="PS50893">
    <property type="entry name" value="ABC_TRANSPORTER_2"/>
    <property type="match status" value="1"/>
</dbReference>
<reference evidence="6 7" key="1">
    <citation type="journal article" date="2015" name="Geomicrobiol. J.">
        <title>Caldisalinibacter kiritimatiensis gen. nov., sp. nov., a moderately thermohalophilic thiosulfate-reducing bacterium from a hypersaline microbial mat.</title>
        <authorList>
            <person name="Ben Hania W."/>
            <person name="Joseph M."/>
            <person name="Fiebig A."/>
            <person name="Bunk B."/>
            <person name="Klenk H.-P."/>
            <person name="Fardeau M.-L."/>
            <person name="Spring S."/>
        </authorList>
    </citation>
    <scope>NUCLEOTIDE SEQUENCE [LARGE SCALE GENOMIC DNA]</scope>
    <source>
        <strain evidence="6 7">L21-TH-D2</strain>
    </source>
</reference>
<dbReference type="PATRIC" id="fig|1304284.3.peg.409"/>
<dbReference type="SUPFAM" id="SSF52540">
    <property type="entry name" value="P-loop containing nucleoside triphosphate hydrolases"/>
    <property type="match status" value="1"/>
</dbReference>
<keyword evidence="3" id="KW-0547">Nucleotide-binding</keyword>
<evidence type="ECO:0000313" key="7">
    <source>
        <dbReference type="Proteomes" id="UP000013378"/>
    </source>
</evidence>
<dbReference type="SMART" id="SM00382">
    <property type="entry name" value="AAA"/>
    <property type="match status" value="1"/>
</dbReference>
<dbReference type="InterPro" id="IPR003439">
    <property type="entry name" value="ABC_transporter-like_ATP-bd"/>
</dbReference>
<organism evidence="6 7">
    <name type="scientific">Caldisalinibacter kiritimatiensis</name>
    <dbReference type="NCBI Taxonomy" id="1304284"/>
    <lineage>
        <taxon>Bacteria</taxon>
        <taxon>Bacillati</taxon>
        <taxon>Bacillota</taxon>
        <taxon>Tissierellia</taxon>
        <taxon>Tissierellales</taxon>
        <taxon>Thermohalobacteraceae</taxon>
        <taxon>Caldisalinibacter</taxon>
    </lineage>
</organism>
<dbReference type="FunFam" id="3.40.50.300:FF:000134">
    <property type="entry name" value="Iron-enterobactin ABC transporter ATP-binding protein"/>
    <property type="match status" value="1"/>
</dbReference>
<dbReference type="Proteomes" id="UP000013378">
    <property type="component" value="Unassembled WGS sequence"/>
</dbReference>
<dbReference type="InterPro" id="IPR003593">
    <property type="entry name" value="AAA+_ATPase"/>
</dbReference>
<evidence type="ECO:0000313" key="6">
    <source>
        <dbReference type="EMBL" id="EOD01501.1"/>
    </source>
</evidence>
<dbReference type="STRING" id="1304284.L21TH_0422"/>
<proteinExistence type="inferred from homology"/>
<evidence type="ECO:0000256" key="4">
    <source>
        <dbReference type="ARBA" id="ARBA00022840"/>
    </source>
</evidence>
<keyword evidence="7" id="KW-1185">Reference proteome</keyword>
<dbReference type="RefSeq" id="WP_006307888.1">
    <property type="nucleotide sequence ID" value="NZ_ARZA01000054.1"/>
</dbReference>
<protein>
    <submittedName>
        <fullName evidence="6">Zinc ABC transporter, ATP-binding protein ZnuC</fullName>
    </submittedName>
</protein>
<evidence type="ECO:0000256" key="3">
    <source>
        <dbReference type="ARBA" id="ARBA00022741"/>
    </source>
</evidence>
<dbReference type="InterPro" id="IPR027417">
    <property type="entry name" value="P-loop_NTPase"/>
</dbReference>
<dbReference type="EMBL" id="ARZA01000054">
    <property type="protein sequence ID" value="EOD01501.1"/>
    <property type="molecule type" value="Genomic_DNA"/>
</dbReference>
<dbReference type="eggNOG" id="COG1121">
    <property type="taxonomic scope" value="Bacteria"/>
</dbReference>
<comment type="caution">
    <text evidence="6">The sequence shown here is derived from an EMBL/GenBank/DDBJ whole genome shotgun (WGS) entry which is preliminary data.</text>
</comment>
<dbReference type="CDD" id="cd03235">
    <property type="entry name" value="ABC_Metallic_Cations"/>
    <property type="match status" value="1"/>
</dbReference>
<feature type="domain" description="ABC transporter" evidence="5">
    <location>
        <begin position="4"/>
        <end position="230"/>
    </location>
</feature>
<evidence type="ECO:0000256" key="1">
    <source>
        <dbReference type="ARBA" id="ARBA00005417"/>
    </source>
</evidence>
<dbReference type="Pfam" id="PF00005">
    <property type="entry name" value="ABC_tran"/>
    <property type="match status" value="1"/>
</dbReference>
<dbReference type="InterPro" id="IPR017871">
    <property type="entry name" value="ABC_transporter-like_CS"/>
</dbReference>
<dbReference type="PROSITE" id="PS00211">
    <property type="entry name" value="ABC_TRANSPORTER_1"/>
    <property type="match status" value="1"/>
</dbReference>
<sequence>MYDIEVKNVSIFYDSVCALKDINFKVKRKQFLGIIGPNGGGKTTLLKLLLGIIKPSSGTVKIRDGRSIGYVPQFSSFDKKFPIKVLDVVLMGLLPNKVRLFHRFSKKDIKKVEQVMEELGILEFKDRQIGKLSGGQLQKVLIARALVTEPNILLLDEPTASIDANAKTEIYKLLKKLNEEKTIILVSHDIGIISSYIDSIACLNKTLYYHDENNSRLDNETLKKTYGCPIDLITHGTTPHRVLKFHEEDEND</sequence>
<dbReference type="GO" id="GO:0005524">
    <property type="term" value="F:ATP binding"/>
    <property type="evidence" value="ECO:0007669"/>
    <property type="project" value="UniProtKB-KW"/>
</dbReference>
<dbReference type="OrthoDB" id="9806726at2"/>
<dbReference type="PANTHER" id="PTHR42734:SF17">
    <property type="entry name" value="METAL TRANSPORT SYSTEM ATP-BINDING PROTEIN TM_0124-RELATED"/>
    <property type="match status" value="1"/>
</dbReference>
<comment type="similarity">
    <text evidence="1">Belongs to the ABC transporter superfamily.</text>
</comment>
<keyword evidence="4 6" id="KW-0067">ATP-binding</keyword>
<dbReference type="GO" id="GO:0016887">
    <property type="term" value="F:ATP hydrolysis activity"/>
    <property type="evidence" value="ECO:0007669"/>
    <property type="project" value="InterPro"/>
</dbReference>
<dbReference type="PANTHER" id="PTHR42734">
    <property type="entry name" value="METAL TRANSPORT SYSTEM ATP-BINDING PROTEIN TM_0124-RELATED"/>
    <property type="match status" value="1"/>
</dbReference>
<gene>
    <name evidence="6" type="ORF">L21TH_0422</name>
</gene>
<evidence type="ECO:0000256" key="2">
    <source>
        <dbReference type="ARBA" id="ARBA00022448"/>
    </source>
</evidence>
<dbReference type="Gene3D" id="3.40.50.300">
    <property type="entry name" value="P-loop containing nucleotide triphosphate hydrolases"/>
    <property type="match status" value="1"/>
</dbReference>
<accession>R1CS81</accession>
<dbReference type="InterPro" id="IPR050153">
    <property type="entry name" value="Metal_Ion_Import_ABC"/>
</dbReference>
<keyword evidence="2" id="KW-0813">Transport</keyword>
<name>R1CS81_9FIRM</name>
<evidence type="ECO:0000259" key="5">
    <source>
        <dbReference type="PROSITE" id="PS50893"/>
    </source>
</evidence>